<dbReference type="Proteomes" id="UP000831068">
    <property type="component" value="Chromosome"/>
</dbReference>
<name>A0ABY4BLW2_9FLAO</name>
<dbReference type="InterPro" id="IPR000595">
    <property type="entry name" value="cNMP-bd_dom"/>
</dbReference>
<accession>A0ABY4BLW2</accession>
<evidence type="ECO:0000259" key="5">
    <source>
        <dbReference type="Pfam" id="PF00325"/>
    </source>
</evidence>
<dbReference type="Pfam" id="PF00325">
    <property type="entry name" value="Crp"/>
    <property type="match status" value="1"/>
</dbReference>
<protein>
    <submittedName>
        <fullName evidence="6">Crp/Fnr family transcriptional regulator</fullName>
    </submittedName>
</protein>
<evidence type="ECO:0000256" key="1">
    <source>
        <dbReference type="ARBA" id="ARBA00023015"/>
    </source>
</evidence>
<organism evidence="6 7">
    <name type="scientific">Chryseobacterium oryzae</name>
    <dbReference type="NCBI Taxonomy" id="2929799"/>
    <lineage>
        <taxon>Bacteria</taxon>
        <taxon>Pseudomonadati</taxon>
        <taxon>Bacteroidota</taxon>
        <taxon>Flavobacteriia</taxon>
        <taxon>Flavobacteriales</taxon>
        <taxon>Weeksellaceae</taxon>
        <taxon>Chryseobacterium group</taxon>
        <taxon>Chryseobacterium</taxon>
    </lineage>
</organism>
<keyword evidence="2" id="KW-0238">DNA-binding</keyword>
<keyword evidence="1" id="KW-0805">Transcription regulation</keyword>
<keyword evidence="3" id="KW-0804">Transcription</keyword>
<gene>
    <name evidence="6" type="ORF">MTP08_02935</name>
</gene>
<dbReference type="InterPro" id="IPR014710">
    <property type="entry name" value="RmlC-like_jellyroll"/>
</dbReference>
<dbReference type="Pfam" id="PF00027">
    <property type="entry name" value="cNMP_binding"/>
    <property type="match status" value="1"/>
</dbReference>
<evidence type="ECO:0000259" key="4">
    <source>
        <dbReference type="Pfam" id="PF00027"/>
    </source>
</evidence>
<dbReference type="RefSeq" id="WP_243576978.1">
    <property type="nucleotide sequence ID" value="NZ_CP094529.1"/>
</dbReference>
<dbReference type="Gene3D" id="2.60.120.10">
    <property type="entry name" value="Jelly Rolls"/>
    <property type="match status" value="1"/>
</dbReference>
<evidence type="ECO:0000256" key="3">
    <source>
        <dbReference type="ARBA" id="ARBA00023163"/>
    </source>
</evidence>
<sequence length="187" mass="22143">MENLLKNHIRELVDITTEEFTVIKTYFTLQNHPKKHLLVKENHPVNEMFFVADGLLKCGTMDNSGKEHILQFATQDWWITDFQGFFRQENASLDVQCLQDCVLFAISFENFESLCRDIPKMEHFFRVKSNLGYVALQRRIMSLMSDTAKERYEAFLRQYPNLFQRISKQTLANYLGVTRETLSRLQF</sequence>
<dbReference type="SUPFAM" id="SSF51206">
    <property type="entry name" value="cAMP-binding domain-like"/>
    <property type="match status" value="1"/>
</dbReference>
<reference evidence="6 7" key="1">
    <citation type="submission" date="2022-03" db="EMBL/GenBank/DDBJ databases">
        <title>Chryseobacterium sp. isolated from the Andong Sikhe.</title>
        <authorList>
            <person name="Won M."/>
            <person name="Kim S.-J."/>
            <person name="Kwon S.-W."/>
        </authorList>
    </citation>
    <scope>NUCLEOTIDE SEQUENCE [LARGE SCALE GENOMIC DNA]</scope>
    <source>
        <strain evidence="6 7">ADR-1</strain>
    </source>
</reference>
<dbReference type="InterPro" id="IPR018490">
    <property type="entry name" value="cNMP-bd_dom_sf"/>
</dbReference>
<dbReference type="InterPro" id="IPR012318">
    <property type="entry name" value="HTH_CRP"/>
</dbReference>
<evidence type="ECO:0000256" key="2">
    <source>
        <dbReference type="ARBA" id="ARBA00023125"/>
    </source>
</evidence>
<feature type="domain" description="HTH crp-type" evidence="5">
    <location>
        <begin position="165"/>
        <end position="185"/>
    </location>
</feature>
<evidence type="ECO:0000313" key="7">
    <source>
        <dbReference type="Proteomes" id="UP000831068"/>
    </source>
</evidence>
<keyword evidence="7" id="KW-1185">Reference proteome</keyword>
<feature type="domain" description="Cyclic nucleotide-binding" evidence="4">
    <location>
        <begin position="31"/>
        <end position="116"/>
    </location>
</feature>
<proteinExistence type="predicted"/>
<evidence type="ECO:0000313" key="6">
    <source>
        <dbReference type="EMBL" id="UOE38746.1"/>
    </source>
</evidence>
<dbReference type="CDD" id="cd00038">
    <property type="entry name" value="CAP_ED"/>
    <property type="match status" value="1"/>
</dbReference>
<dbReference type="EMBL" id="CP094529">
    <property type="protein sequence ID" value="UOE38746.1"/>
    <property type="molecule type" value="Genomic_DNA"/>
</dbReference>